<evidence type="ECO:0000313" key="2">
    <source>
        <dbReference type="EMBL" id="MEE1974216.1"/>
    </source>
</evidence>
<dbReference type="EMBL" id="JAZDDF010000015">
    <property type="protein sequence ID" value="MEE1974216.1"/>
    <property type="molecule type" value="Genomic_DNA"/>
</dbReference>
<keyword evidence="1" id="KW-0732">Signal</keyword>
<organism evidence="2 3">
    <name type="scientific">Maribacter flavus</name>
    <dbReference type="NCBI Taxonomy" id="1658664"/>
    <lineage>
        <taxon>Bacteria</taxon>
        <taxon>Pseudomonadati</taxon>
        <taxon>Bacteroidota</taxon>
        <taxon>Flavobacteriia</taxon>
        <taxon>Flavobacteriales</taxon>
        <taxon>Flavobacteriaceae</taxon>
        <taxon>Maribacter</taxon>
    </lineage>
</organism>
<sequence>MKLLFLFILLLIAIEFQAQTNPGIGLVSIGFDDKTKLEFYESEMDNEPTEVLEFFLDSTISSLSIRNLNTQHKWLNPEVLWLDYHEFTFRCVSKTEDCFEIIVDNETGKSMWLKKSELTLFSTWETYLMRMFGIERLKSNPQKIRIGPSENSAEIKYEGTDCFIVKRMKDDWIEIMTPDYCDEDYTDSNTPLKSGWIKWRNGNELLINYFTTS</sequence>
<feature type="signal peptide" evidence="1">
    <location>
        <begin position="1"/>
        <end position="18"/>
    </location>
</feature>
<protein>
    <submittedName>
        <fullName evidence="2">Uncharacterized protein</fullName>
    </submittedName>
</protein>
<proteinExistence type="predicted"/>
<keyword evidence="3" id="KW-1185">Reference proteome</keyword>
<dbReference type="Proteomes" id="UP001343698">
    <property type="component" value="Unassembled WGS sequence"/>
</dbReference>
<name>A0ABU7IN26_9FLAO</name>
<accession>A0ABU7IN26</accession>
<dbReference type="RefSeq" id="WP_272638006.1">
    <property type="nucleotide sequence ID" value="NZ_JAZDDF010000015.1"/>
</dbReference>
<comment type="caution">
    <text evidence="2">The sequence shown here is derived from an EMBL/GenBank/DDBJ whole genome shotgun (WGS) entry which is preliminary data.</text>
</comment>
<evidence type="ECO:0000256" key="1">
    <source>
        <dbReference type="SAM" id="SignalP"/>
    </source>
</evidence>
<evidence type="ECO:0000313" key="3">
    <source>
        <dbReference type="Proteomes" id="UP001343698"/>
    </source>
</evidence>
<gene>
    <name evidence="2" type="ORF">V1H85_17290</name>
</gene>
<reference evidence="2 3" key="1">
    <citation type="submission" date="2024-01" db="EMBL/GenBank/DDBJ databases">
        <title>Maribacter spp. originated from different algae showed divergent polysaccharides utilization ability.</title>
        <authorList>
            <person name="Wang H."/>
            <person name="Wu Y."/>
        </authorList>
    </citation>
    <scope>NUCLEOTIDE SEQUENCE [LARGE SCALE GENOMIC DNA]</scope>
    <source>
        <strain evidence="2 3">KPT27_14</strain>
    </source>
</reference>
<feature type="chain" id="PRO_5045569196" evidence="1">
    <location>
        <begin position="19"/>
        <end position="213"/>
    </location>
</feature>